<comment type="similarity">
    <text evidence="1">Belongs to the 5'-AMP-activated protein kinase beta subunit family.</text>
</comment>
<dbReference type="Gene3D" id="2.60.40.10">
    <property type="entry name" value="Immunoglobulins"/>
    <property type="match status" value="1"/>
</dbReference>
<name>G0GBA8_WINT7</name>
<dbReference type="GO" id="GO:0016787">
    <property type="term" value="F:hydrolase activity"/>
    <property type="evidence" value="ECO:0007669"/>
    <property type="project" value="UniProtKB-KW"/>
</dbReference>
<dbReference type="InterPro" id="IPR032640">
    <property type="entry name" value="AMPK1_CBM"/>
</dbReference>
<dbReference type="KEGG" id="stq:Spith_1657"/>
<evidence type="ECO:0000313" key="3">
    <source>
        <dbReference type="EMBL" id="AEJ61917.1"/>
    </source>
</evidence>
<dbReference type="STRING" id="869211.Spith_1657"/>
<dbReference type="GO" id="GO:2001070">
    <property type="term" value="F:starch binding"/>
    <property type="evidence" value="ECO:0007669"/>
    <property type="project" value="InterPro"/>
</dbReference>
<feature type="domain" description="CBM20" evidence="2">
    <location>
        <begin position="34"/>
        <end position="125"/>
    </location>
</feature>
<proteinExistence type="inferred from homology"/>
<evidence type="ECO:0000313" key="4">
    <source>
        <dbReference type="Proteomes" id="UP000007254"/>
    </source>
</evidence>
<keyword evidence="3" id="KW-0378">Hydrolase</keyword>
<dbReference type="HOGENOM" id="CLU_413803_0_0_12"/>
<keyword evidence="4" id="KW-1185">Reference proteome</keyword>
<dbReference type="InterPro" id="IPR050827">
    <property type="entry name" value="CRP1_MDG1_kinase"/>
</dbReference>
<protein>
    <submittedName>
        <fullName evidence="3">Glycoside hydrolase family 13 domain protein</fullName>
    </submittedName>
</protein>
<dbReference type="Proteomes" id="UP000007254">
    <property type="component" value="Chromosome"/>
</dbReference>
<dbReference type="EMBL" id="CP002903">
    <property type="protein sequence ID" value="AEJ61917.1"/>
    <property type="molecule type" value="Genomic_DNA"/>
</dbReference>
<dbReference type="CDD" id="cd02859">
    <property type="entry name" value="E_set_AMPKbeta_like_N"/>
    <property type="match status" value="1"/>
</dbReference>
<dbReference type="PROSITE" id="PS51166">
    <property type="entry name" value="CBM20"/>
    <property type="match status" value="1"/>
</dbReference>
<dbReference type="AlphaFoldDB" id="G0GBA8"/>
<dbReference type="PANTHER" id="PTHR10343">
    <property type="entry name" value="5'-AMP-ACTIVATED PROTEIN KINASE , BETA SUBUNIT"/>
    <property type="match status" value="1"/>
</dbReference>
<evidence type="ECO:0000256" key="1">
    <source>
        <dbReference type="ARBA" id="ARBA00010926"/>
    </source>
</evidence>
<dbReference type="InterPro" id="IPR014756">
    <property type="entry name" value="Ig_E-set"/>
</dbReference>
<gene>
    <name evidence="3" type="ordered locus">Spith_1657</name>
</gene>
<dbReference type="PANTHER" id="PTHR10343:SF84">
    <property type="entry name" value="5'-AMP-ACTIVATED PROTEIN KINASE SUBUNIT BETA-1"/>
    <property type="match status" value="1"/>
</dbReference>
<evidence type="ECO:0000259" key="2">
    <source>
        <dbReference type="PROSITE" id="PS51166"/>
    </source>
</evidence>
<sequence>MTYEEVVMRRVVLTTFLLAVLVLPLAAEVSWTLEEDGQTVTVTWVYEDPDAQEVYIAGTFNSWDPQATLMTKEDGGRWTYTRQFSINDTIQYKFVVDGTWVTDETAPDFKDDGFGGKNSYLNLMLLISQEAQTEEGGAAPKVKLPTMSPVTFGTWTILRSDTGFLTRDLATGEKSGFELDYSLLYASSYWKLQGDILPGWNIYAELQVAEASKYLYKASTVKGEEPEVPFKEGLEDVLESAFHPADAWLNDTSPVLGHFKVRITNPYVNIYTGYKWSKGTEHVFLFNTSNADDNDANAGFTELSLGEKLSSIGDRVSLDVVVAPNKRLGTDGVYSWFTTTYDDAYTLDLAFNSVTEEERLFNYTRNHRGMFSMGIGAEPLEGLSLKAAYLLSYQVLDKEFQDLTDDSMAWGLEGSYQRDTFGVSLTTKIAGPQATTIYGDDDTVKPGNLFLELSPWVQIQPVKFSLTANATFAHEFDKIGEENKSFYYKPQIDADLSRWAGMPFTTSLYTRMQTDFIGEDNDLGFKLMDVGTKTSLRNLAEFLPGLDVYYALALEYGEYDILEKKYPAEVLYNSLLIDASLSRQVGLTTGLILRTNLKEEDDPTLVPFGMTMGASWAVPSSSLKNPVIFANIEYNFHPYGKDGKDEVFNLDEYRPSNLATGGSARFVCGLRWDF</sequence>
<dbReference type="Pfam" id="PF16561">
    <property type="entry name" value="AMPK1_CBM"/>
    <property type="match status" value="1"/>
</dbReference>
<reference evidence="3 4" key="1">
    <citation type="submission" date="2011-06" db="EMBL/GenBank/DDBJ databases">
        <title>The complete genome of Spirochaeta thermophila DSM 6578.</title>
        <authorList>
            <consortium name="US DOE Joint Genome Institute (JGI-PGF)"/>
            <person name="Lucas S."/>
            <person name="Lapidus A."/>
            <person name="Bruce D."/>
            <person name="Goodwin L."/>
            <person name="Pitluck S."/>
            <person name="Peters L."/>
            <person name="Kyrpides N."/>
            <person name="Mavromatis K."/>
            <person name="Ivanova N."/>
            <person name="Mikailova N."/>
            <person name="Pagani I."/>
            <person name="Chertkov O."/>
            <person name="Detter J.C."/>
            <person name="Tapia R."/>
            <person name="Han C."/>
            <person name="Land M."/>
            <person name="Hauser L."/>
            <person name="Markowitz V."/>
            <person name="Cheng J.-F."/>
            <person name="Hugenholtz P."/>
            <person name="Woyke T."/>
            <person name="Wu D."/>
            <person name="Spring S."/>
            <person name="Merkhoffer B."/>
            <person name="Schneider S."/>
            <person name="Klenk H.-P."/>
            <person name="Eisen J.A."/>
        </authorList>
    </citation>
    <scope>NUCLEOTIDE SEQUENCE [LARGE SCALE GENOMIC DNA]</scope>
    <source>
        <strain evidence="4">ATCC 700085 / DSM 6578 / Z-1203</strain>
    </source>
</reference>
<dbReference type="InterPro" id="IPR002044">
    <property type="entry name" value="CBM20"/>
</dbReference>
<accession>G0GBA8</accession>
<organism evidence="3 4">
    <name type="scientific">Winmispira thermophila (strain ATCC 700085 / DSM 6578 / Z-1203)</name>
    <name type="common">Spirochaeta thermophila</name>
    <dbReference type="NCBI Taxonomy" id="869211"/>
    <lineage>
        <taxon>Bacteria</taxon>
        <taxon>Pseudomonadati</taxon>
        <taxon>Spirochaetota</taxon>
        <taxon>Spirochaetia</taxon>
        <taxon>Winmispirales</taxon>
        <taxon>Winmispiraceae</taxon>
        <taxon>Winmispira</taxon>
    </lineage>
</organism>
<dbReference type="SUPFAM" id="SSF81296">
    <property type="entry name" value="E set domains"/>
    <property type="match status" value="1"/>
</dbReference>
<dbReference type="InterPro" id="IPR013783">
    <property type="entry name" value="Ig-like_fold"/>
</dbReference>